<dbReference type="InterPro" id="IPR015424">
    <property type="entry name" value="PyrdxlP-dep_Trfase"/>
</dbReference>
<dbReference type="Proteomes" id="UP000095085">
    <property type="component" value="Unassembled WGS sequence"/>
</dbReference>
<evidence type="ECO:0000256" key="1">
    <source>
        <dbReference type="ARBA" id="ARBA00008954"/>
    </source>
</evidence>
<dbReference type="Gene3D" id="3.40.640.10">
    <property type="entry name" value="Type I PLP-dependent aspartate aminotransferase-like (Major domain)"/>
    <property type="match status" value="1"/>
</dbReference>
<keyword evidence="2 3" id="KW-0663">Pyridoxal phosphate</keyword>
<dbReference type="EMBL" id="KV454540">
    <property type="protein sequence ID" value="ODV68003.1"/>
    <property type="molecule type" value="Genomic_DNA"/>
</dbReference>
<accession>A0A1E4RL57</accession>
<dbReference type="InterPro" id="IPR005814">
    <property type="entry name" value="Aminotrans_3"/>
</dbReference>
<evidence type="ECO:0000256" key="2">
    <source>
        <dbReference type="ARBA" id="ARBA00022898"/>
    </source>
</evidence>
<protein>
    <submittedName>
        <fullName evidence="4">Aminotransferase</fullName>
    </submittedName>
</protein>
<dbReference type="AlphaFoldDB" id="A0A1E4RL57"/>
<name>A0A1E4RL57_9ASCO</name>
<dbReference type="GeneID" id="30993196"/>
<dbReference type="GO" id="GO:0005829">
    <property type="term" value="C:cytosol"/>
    <property type="evidence" value="ECO:0007669"/>
    <property type="project" value="TreeGrafter"/>
</dbReference>
<dbReference type="GO" id="GO:0030170">
    <property type="term" value="F:pyridoxal phosphate binding"/>
    <property type="evidence" value="ECO:0007669"/>
    <property type="project" value="InterPro"/>
</dbReference>
<dbReference type="Pfam" id="PF00202">
    <property type="entry name" value="Aminotran_3"/>
    <property type="match status" value="1"/>
</dbReference>
<dbReference type="GO" id="GO:0008483">
    <property type="term" value="F:transaminase activity"/>
    <property type="evidence" value="ECO:0007669"/>
    <property type="project" value="UniProtKB-KW"/>
</dbReference>
<proteinExistence type="inferred from homology"/>
<gene>
    <name evidence="4" type="ORF">HYPBUDRAFT_108663</name>
</gene>
<dbReference type="InterPro" id="IPR015421">
    <property type="entry name" value="PyrdxlP-dep_Trfase_major"/>
</dbReference>
<evidence type="ECO:0000313" key="5">
    <source>
        <dbReference type="Proteomes" id="UP000095085"/>
    </source>
</evidence>
<dbReference type="Gene3D" id="3.90.1150.10">
    <property type="entry name" value="Aspartate Aminotransferase, domain 1"/>
    <property type="match status" value="1"/>
</dbReference>
<dbReference type="PANTHER" id="PTHR43094">
    <property type="entry name" value="AMINOTRANSFERASE"/>
    <property type="match status" value="1"/>
</dbReference>
<evidence type="ECO:0000256" key="3">
    <source>
        <dbReference type="RuleBase" id="RU003560"/>
    </source>
</evidence>
<keyword evidence="5" id="KW-1185">Reference proteome</keyword>
<dbReference type="OrthoDB" id="10261433at2759"/>
<sequence length="483" mass="52498">MSIDSTPQTSVSPEPPTKQTSYVFQSTVNKQLPHAVGGDGCYLIVEDAETGERRRILDGMTGAAVGALGWGDETAIELVANSVRECHYSYSPYHCNKNAEALGKFLIDNSPPGVFTSSLFLGSGSEANENAMKLVKQYFLERNLPKKNKFISRSTCYHGFTLGSLSIGANSRAKLFQDILLPKELTPKTDVCYPFRYKQKGQSDENYVEQLLDNLESLILKEGPDTVAAIILETLPGSSIGTVPPPAGYLPGVRRLCNKYDIVFYLDEVMCGTGRANPPSGYGLHCWENYLSPQEAPDIQTIGKTLGSGYITIAGVLIGNKIQKAYLEGSGAVIGAHTYASHSFNCLAALKIQQYIKQLGLTKNIFKMGNLMGTKLHEALKDNPIVVDVRGIGGFWSIEFGKNGTPDNDVFPLEAKVALRIQAQAFQNGLTVMGAQGGFNQVGDHMCLAPAFIIQESDVDEIVRLTTKTVNDMAVQLKAEGYL</sequence>
<reference evidence="5" key="1">
    <citation type="submission" date="2016-05" db="EMBL/GenBank/DDBJ databases">
        <title>Comparative genomics of biotechnologically important yeasts.</title>
        <authorList>
            <consortium name="DOE Joint Genome Institute"/>
            <person name="Riley R."/>
            <person name="Haridas S."/>
            <person name="Wolfe K.H."/>
            <person name="Lopes M.R."/>
            <person name="Hittinger C.T."/>
            <person name="Goker M."/>
            <person name="Salamov A."/>
            <person name="Wisecaver J."/>
            <person name="Long T.M."/>
            <person name="Aerts A.L."/>
            <person name="Barry K."/>
            <person name="Choi C."/>
            <person name="Clum A."/>
            <person name="Coughlan A.Y."/>
            <person name="Deshpande S."/>
            <person name="Douglass A.P."/>
            <person name="Hanson S.J."/>
            <person name="Klenk H.-P."/>
            <person name="Labutti K."/>
            <person name="Lapidus A."/>
            <person name="Lindquist E."/>
            <person name="Lipzen A."/>
            <person name="Meier-Kolthoff J.P."/>
            <person name="Ohm R.A."/>
            <person name="Otillar R.P."/>
            <person name="Pangilinan J."/>
            <person name="Peng Y."/>
            <person name="Rokas A."/>
            <person name="Rosa C.A."/>
            <person name="Scheuner C."/>
            <person name="Sibirny A.A."/>
            <person name="Slot J.C."/>
            <person name="Stielow J.B."/>
            <person name="Sun H."/>
            <person name="Kurtzman C.P."/>
            <person name="Blackwell M."/>
            <person name="Grigoriev I.V."/>
            <person name="Jeffries T.W."/>
        </authorList>
    </citation>
    <scope>NUCLEOTIDE SEQUENCE [LARGE SCALE GENOMIC DNA]</scope>
    <source>
        <strain evidence="5">NRRL Y-1933</strain>
    </source>
</reference>
<keyword evidence="4" id="KW-0032">Aminotransferase</keyword>
<dbReference type="SUPFAM" id="SSF53383">
    <property type="entry name" value="PLP-dependent transferases"/>
    <property type="match status" value="1"/>
</dbReference>
<keyword evidence="4" id="KW-0808">Transferase</keyword>
<dbReference type="STRING" id="984485.A0A1E4RL57"/>
<dbReference type="PANTHER" id="PTHR43094:SF1">
    <property type="entry name" value="AMINOTRANSFERASE CLASS-III"/>
    <property type="match status" value="1"/>
</dbReference>
<evidence type="ECO:0000313" key="4">
    <source>
        <dbReference type="EMBL" id="ODV68003.1"/>
    </source>
</evidence>
<dbReference type="InterPro" id="IPR015422">
    <property type="entry name" value="PyrdxlP-dep_Trfase_small"/>
</dbReference>
<organism evidence="4 5">
    <name type="scientific">Hyphopichia burtonii NRRL Y-1933</name>
    <dbReference type="NCBI Taxonomy" id="984485"/>
    <lineage>
        <taxon>Eukaryota</taxon>
        <taxon>Fungi</taxon>
        <taxon>Dikarya</taxon>
        <taxon>Ascomycota</taxon>
        <taxon>Saccharomycotina</taxon>
        <taxon>Pichiomycetes</taxon>
        <taxon>Debaryomycetaceae</taxon>
        <taxon>Hyphopichia</taxon>
    </lineage>
</organism>
<comment type="similarity">
    <text evidence="1 3">Belongs to the class-III pyridoxal-phosphate-dependent aminotransferase family.</text>
</comment>
<dbReference type="RefSeq" id="XP_020077070.1">
    <property type="nucleotide sequence ID" value="XM_020218646.1"/>
</dbReference>